<name>U9UQI7_RHIID</name>
<proteinExistence type="predicted"/>
<gene>
    <name evidence="1" type="ORF">GLOINDRAFT_16228</name>
</gene>
<sequence length="81" mass="9372">MSLTYFHLLSTSLYSVNHFNHKALSSISGVELQLVSVTTEPYDQFWYQNGFGILIYQTEPFVNFTDQFGKLYRSVLVDLPN</sequence>
<evidence type="ECO:0000313" key="1">
    <source>
        <dbReference type="EMBL" id="ESA22640.1"/>
    </source>
</evidence>
<reference evidence="1" key="1">
    <citation type="submission" date="2013-07" db="EMBL/GenBank/DDBJ databases">
        <title>The genome of an arbuscular mycorrhizal fungus provides insights into the evolution of the oldest plant symbiosis.</title>
        <authorList>
            <consortium name="DOE Joint Genome Institute"/>
            <person name="Tisserant E."/>
            <person name="Malbreil M."/>
            <person name="Kuo A."/>
            <person name="Kohler A."/>
            <person name="Symeonidi A."/>
            <person name="Balestrini R."/>
            <person name="Charron P."/>
            <person name="Duensing N."/>
            <person name="Frei-dit-Frey N."/>
            <person name="Gianinazzi-Pearson V."/>
            <person name="Gilbert B."/>
            <person name="Handa Y."/>
            <person name="Hijri M."/>
            <person name="Kaul R."/>
            <person name="Kawaguchi M."/>
            <person name="Krajinski F."/>
            <person name="Lammers P."/>
            <person name="Lapierre D."/>
            <person name="Masclaux F.G."/>
            <person name="Murat C."/>
            <person name="Morin E."/>
            <person name="Ndikumana S."/>
            <person name="Pagni M."/>
            <person name="Petitpierre D."/>
            <person name="Requena N."/>
            <person name="Rosikiewicz P."/>
            <person name="Riley R."/>
            <person name="Saito K."/>
            <person name="San Clemente H."/>
            <person name="Shapiro H."/>
            <person name="van Tuinen D."/>
            <person name="Becard G."/>
            <person name="Bonfante P."/>
            <person name="Paszkowski U."/>
            <person name="Shachar-Hill Y."/>
            <person name="Young J.P."/>
            <person name="Sanders I.R."/>
            <person name="Henrissat B."/>
            <person name="Rensing S.A."/>
            <person name="Grigoriev I.V."/>
            <person name="Corradi N."/>
            <person name="Roux C."/>
            <person name="Martin F."/>
        </authorList>
    </citation>
    <scope>NUCLEOTIDE SEQUENCE</scope>
    <source>
        <strain evidence="1">DAOM 197198</strain>
    </source>
</reference>
<dbReference type="HOGENOM" id="CLU_2575046_0_0_1"/>
<protein>
    <submittedName>
        <fullName evidence="1">Uncharacterized protein</fullName>
    </submittedName>
</protein>
<organism evidence="1">
    <name type="scientific">Rhizophagus irregularis (strain DAOM 181602 / DAOM 197198 / MUCL 43194)</name>
    <name type="common">Arbuscular mycorrhizal fungus</name>
    <name type="synonym">Glomus intraradices</name>
    <dbReference type="NCBI Taxonomy" id="747089"/>
    <lineage>
        <taxon>Eukaryota</taxon>
        <taxon>Fungi</taxon>
        <taxon>Fungi incertae sedis</taxon>
        <taxon>Mucoromycota</taxon>
        <taxon>Glomeromycotina</taxon>
        <taxon>Glomeromycetes</taxon>
        <taxon>Glomerales</taxon>
        <taxon>Glomeraceae</taxon>
        <taxon>Rhizophagus</taxon>
    </lineage>
</organism>
<dbReference type="EMBL" id="KI275405">
    <property type="protein sequence ID" value="ESA22640.1"/>
    <property type="molecule type" value="Genomic_DNA"/>
</dbReference>
<dbReference type="AlphaFoldDB" id="U9UQI7"/>
<accession>U9UQI7</accession>